<feature type="domain" description="GFO/IDH/MocA-like oxidoreductase" evidence="2">
    <location>
        <begin position="132"/>
        <end position="261"/>
    </location>
</feature>
<dbReference type="GO" id="GO:0000166">
    <property type="term" value="F:nucleotide binding"/>
    <property type="evidence" value="ECO:0007669"/>
    <property type="project" value="InterPro"/>
</dbReference>
<dbReference type="AlphaFoldDB" id="A0A840AU76"/>
<dbReference type="EC" id="1.1.1.369" evidence="3"/>
<dbReference type="Pfam" id="PF22725">
    <property type="entry name" value="GFO_IDH_MocA_C3"/>
    <property type="match status" value="1"/>
</dbReference>
<evidence type="ECO:0000259" key="2">
    <source>
        <dbReference type="Pfam" id="PF22725"/>
    </source>
</evidence>
<dbReference type="GO" id="GO:0050112">
    <property type="term" value="F:inositol 2-dehydrogenase (NAD+) activity"/>
    <property type="evidence" value="ECO:0007669"/>
    <property type="project" value="UniProtKB-EC"/>
</dbReference>
<dbReference type="SUPFAM" id="SSF55347">
    <property type="entry name" value="Glyceraldehyde-3-phosphate dehydrogenase-like, C-terminal domain"/>
    <property type="match status" value="1"/>
</dbReference>
<proteinExistence type="predicted"/>
<gene>
    <name evidence="3" type="ORF">GGR25_003419</name>
</gene>
<dbReference type="PANTHER" id="PTHR43377">
    <property type="entry name" value="BILIVERDIN REDUCTASE A"/>
    <property type="match status" value="1"/>
</dbReference>
<dbReference type="EC" id="1.1.1.18" evidence="3"/>
<evidence type="ECO:0000313" key="3">
    <source>
        <dbReference type="EMBL" id="MBB3932361.1"/>
    </source>
</evidence>
<comment type="caution">
    <text evidence="3">The sequence shown here is derived from an EMBL/GenBank/DDBJ whole genome shotgun (WGS) entry which is preliminary data.</text>
</comment>
<dbReference type="Gene3D" id="3.40.50.720">
    <property type="entry name" value="NAD(P)-binding Rossmann-like Domain"/>
    <property type="match status" value="1"/>
</dbReference>
<dbReference type="SUPFAM" id="SSF51735">
    <property type="entry name" value="NAD(P)-binding Rossmann-fold domains"/>
    <property type="match status" value="1"/>
</dbReference>
<dbReference type="EMBL" id="JACIDS010000004">
    <property type="protein sequence ID" value="MBB3932361.1"/>
    <property type="molecule type" value="Genomic_DNA"/>
</dbReference>
<name>A0A840AU76_9HYPH</name>
<dbReference type="Proteomes" id="UP000553963">
    <property type="component" value="Unassembled WGS sequence"/>
</dbReference>
<dbReference type="Gene3D" id="3.30.360.10">
    <property type="entry name" value="Dihydrodipicolinate Reductase, domain 2"/>
    <property type="match status" value="1"/>
</dbReference>
<dbReference type="RefSeq" id="WP_183400004.1">
    <property type="nucleotide sequence ID" value="NZ_JACIDS010000004.1"/>
</dbReference>
<reference evidence="3 4" key="1">
    <citation type="submission" date="2020-08" db="EMBL/GenBank/DDBJ databases">
        <title>Genomic Encyclopedia of Type Strains, Phase IV (KMG-IV): sequencing the most valuable type-strain genomes for metagenomic binning, comparative biology and taxonomic classification.</title>
        <authorList>
            <person name="Goeker M."/>
        </authorList>
    </citation>
    <scope>NUCLEOTIDE SEQUENCE [LARGE SCALE GENOMIC DNA]</scope>
    <source>
        <strain evidence="3 4">DSM 25966</strain>
    </source>
</reference>
<feature type="domain" description="Gfo/Idh/MocA-like oxidoreductase N-terminal" evidence="1">
    <location>
        <begin position="5"/>
        <end position="123"/>
    </location>
</feature>
<protein>
    <submittedName>
        <fullName evidence="3">Myo-inositol 2-dehydrogenase/D-chiro-inositol 1-dehydrogenase</fullName>
        <ecNumber evidence="3">1.1.1.18</ecNumber>
        <ecNumber evidence="3">1.1.1.369</ecNumber>
    </submittedName>
</protein>
<dbReference type="Pfam" id="PF01408">
    <property type="entry name" value="GFO_IDH_MocA"/>
    <property type="match status" value="1"/>
</dbReference>
<organism evidence="3 4">
    <name type="scientific">Kaistia hirudinis</name>
    <dbReference type="NCBI Taxonomy" id="1293440"/>
    <lineage>
        <taxon>Bacteria</taxon>
        <taxon>Pseudomonadati</taxon>
        <taxon>Pseudomonadota</taxon>
        <taxon>Alphaproteobacteria</taxon>
        <taxon>Hyphomicrobiales</taxon>
        <taxon>Kaistiaceae</taxon>
        <taxon>Kaistia</taxon>
    </lineage>
</organism>
<dbReference type="InterPro" id="IPR000683">
    <property type="entry name" value="Gfo/Idh/MocA-like_OxRdtase_N"/>
</dbReference>
<evidence type="ECO:0000313" key="4">
    <source>
        <dbReference type="Proteomes" id="UP000553963"/>
    </source>
</evidence>
<dbReference type="InterPro" id="IPR055170">
    <property type="entry name" value="GFO_IDH_MocA-like_dom"/>
</dbReference>
<evidence type="ECO:0000259" key="1">
    <source>
        <dbReference type="Pfam" id="PF01408"/>
    </source>
</evidence>
<sequence length="348" mass="36185">MAEALRIGLIGAGAIGAWHARIVAERPDAVLAAICDIDTDRAAKLAAPWGAAVFTDAAAFFAEAALDGVIIASPERVHEEQARLAAAARVPMLIEKPVAPDPAGIAAIRAATASTGVPVMAGHVERFEIGSAQLKAAVDEGVCGKVVTIAARRQFVAADTPRFKGLSTTLRILGVHDFDLVAWVHPVPVVQVYAAAGRGRVHAETGLDDHVVTTLRFADGAIALVESGWTLPAPYGVFSAPASWSPAGNNRLDVFGALGMVSNDMSLRGQQLVAFDEAAGFRAAGIRHQPILNGRVVGALAEEVAAFIRMIREGTEPLVGLDDAERAVRIVEAAEASLASGLPVRLDG</sequence>
<keyword evidence="4" id="KW-1185">Reference proteome</keyword>
<keyword evidence="3" id="KW-0560">Oxidoreductase</keyword>
<dbReference type="InterPro" id="IPR036291">
    <property type="entry name" value="NAD(P)-bd_dom_sf"/>
</dbReference>
<dbReference type="InterPro" id="IPR051450">
    <property type="entry name" value="Gfo/Idh/MocA_Oxidoreductases"/>
</dbReference>
<accession>A0A840AU76</accession>
<dbReference type="PANTHER" id="PTHR43377:SF1">
    <property type="entry name" value="BILIVERDIN REDUCTASE A"/>
    <property type="match status" value="1"/>
</dbReference>